<dbReference type="AlphaFoldDB" id="A0A5Q2RHJ5"/>
<dbReference type="Proteomes" id="UP000334019">
    <property type="component" value="Chromosome"/>
</dbReference>
<evidence type="ECO:0000313" key="2">
    <source>
        <dbReference type="Proteomes" id="UP000334019"/>
    </source>
</evidence>
<name>A0A5Q2RHJ5_9ACTN</name>
<reference evidence="1 2" key="1">
    <citation type="submission" date="2019-11" db="EMBL/GenBank/DDBJ databases">
        <authorList>
            <person name="He Y."/>
        </authorList>
    </citation>
    <scope>NUCLEOTIDE SEQUENCE [LARGE SCALE GENOMIC DNA]</scope>
    <source>
        <strain evidence="1 2">SCSIO 58843</strain>
    </source>
</reference>
<accession>A0A5Q2RHJ5</accession>
<dbReference type="InterPro" id="IPR011990">
    <property type="entry name" value="TPR-like_helical_dom_sf"/>
</dbReference>
<protein>
    <recommendedName>
        <fullName evidence="3">Tetratricopeptide repeat protein</fullName>
    </recommendedName>
</protein>
<dbReference type="RefSeq" id="WP_153760422.1">
    <property type="nucleotide sequence ID" value="NZ_CP045851.1"/>
</dbReference>
<sequence length="651" mass="69038">MEPEDEAARALQEADAAYARMDLAGVVAHLSTAIRARTASGDVRGAALACARLGDAYGSGMGNLTAARAWFARARRLVEDEPPCIEQGWVAVAAMGCDVDDPDVLLASAELALDRARRFGDVNLEAKALADGGLAHVRAGRIEQGMAQLDEAMALACGPVDDAEVAAKSVCSFFTACQHSSAVDRAESWVDLLRRRGLIGPDPGAPIFLSSHCESLRATVMVEQGRWGEAEALLLDSVAAFEEAMGMPAWHPRLALADLRTRQGRPAEAEELLLGLDQTVDALVPLARLHLERGDHDLARRAAVRGLRMVGDDRLRAVELLAVVVDAQVAAGDGATALRTCGDLARRLDGIDVPALRARASAARARALAATGATTEAVVLLEEAVDQVAATRLPFLELTLLLRLAALREEAGALDAAREDAAMARSIVSGLDVVLRPGELDLLDRLAGAGRPAPRRSAALTAVGGRWCVTAGATTVLLPRSKGLAYLSQLLQAPGVERHALDLVDRVEGVAEGLDRRRLGDAGELIDARSRAAYRTRIESLRSEIEDALECGALDDAEQMQSELDALVGQLASAFGLGGRARRAGSVAERARLNVTRALRSAIARISDALPEDAAVLDRRVRTGLYCAYEPGLDDPVLWRTGPVQEVFDAD</sequence>
<gene>
    <name evidence="1" type="ORF">GH723_15105</name>
</gene>
<proteinExistence type="predicted"/>
<dbReference type="KEGG" id="atq:GH723_15105"/>
<dbReference type="Gene3D" id="1.25.40.10">
    <property type="entry name" value="Tetratricopeptide repeat domain"/>
    <property type="match status" value="1"/>
</dbReference>
<dbReference type="SUPFAM" id="SSF48452">
    <property type="entry name" value="TPR-like"/>
    <property type="match status" value="2"/>
</dbReference>
<evidence type="ECO:0000313" key="1">
    <source>
        <dbReference type="EMBL" id="QGG96318.1"/>
    </source>
</evidence>
<dbReference type="EMBL" id="CP045851">
    <property type="protein sequence ID" value="QGG96318.1"/>
    <property type="molecule type" value="Genomic_DNA"/>
</dbReference>
<keyword evidence="2" id="KW-1185">Reference proteome</keyword>
<organism evidence="1 2">
    <name type="scientific">Actinomarinicola tropica</name>
    <dbReference type="NCBI Taxonomy" id="2789776"/>
    <lineage>
        <taxon>Bacteria</taxon>
        <taxon>Bacillati</taxon>
        <taxon>Actinomycetota</taxon>
        <taxon>Acidimicrobiia</taxon>
        <taxon>Acidimicrobiales</taxon>
        <taxon>Iamiaceae</taxon>
        <taxon>Actinomarinicola</taxon>
    </lineage>
</organism>
<evidence type="ECO:0008006" key="3">
    <source>
        <dbReference type="Google" id="ProtNLM"/>
    </source>
</evidence>